<dbReference type="GO" id="GO:0034045">
    <property type="term" value="C:phagophore assembly site membrane"/>
    <property type="evidence" value="ECO:0007669"/>
    <property type="project" value="UniProtKB-SubCell"/>
</dbReference>
<evidence type="ECO:0000256" key="2">
    <source>
        <dbReference type="ARBA" id="ARBA00004623"/>
    </source>
</evidence>
<dbReference type="PANTHER" id="PTHR13190">
    <property type="entry name" value="AUTOPHAGY-RELATED 2, ISOFORM A"/>
    <property type="match status" value="1"/>
</dbReference>
<dbReference type="EMBL" id="ACPB03007747">
    <property type="status" value="NOT_ANNOTATED_CDS"/>
    <property type="molecule type" value="Genomic_DNA"/>
</dbReference>
<evidence type="ECO:0000256" key="9">
    <source>
        <dbReference type="ARBA" id="ARBA00023136"/>
    </source>
</evidence>
<dbReference type="Proteomes" id="UP000015103">
    <property type="component" value="Unassembled WGS sequence"/>
</dbReference>
<proteinExistence type="inferred from homology"/>
<evidence type="ECO:0000256" key="12">
    <source>
        <dbReference type="SAM" id="MobiDB-lite"/>
    </source>
</evidence>
<dbReference type="GO" id="GO:0000045">
    <property type="term" value="P:autophagosome assembly"/>
    <property type="evidence" value="ECO:0007669"/>
    <property type="project" value="TreeGrafter"/>
</dbReference>
<evidence type="ECO:0000256" key="6">
    <source>
        <dbReference type="ARBA" id="ARBA00022824"/>
    </source>
</evidence>
<comment type="similarity">
    <text evidence="3">Belongs to the ATG2 family.</text>
</comment>
<dbReference type="Pfam" id="PF13329">
    <property type="entry name" value="ATG2_CAD"/>
    <property type="match status" value="1"/>
</dbReference>
<sequence>TVRVACSLSGATLRHRVARHHQSWLSHLMDFFDVVDYPVKGYESPQFITELYLHIWDSAIDYRPVNLPLRCVITLGNLSISSNITRAKTSTLRFIAEEASLFISDKIRKGCSEDSFCPNLRTDYVSVVQLGLLELSLRLTDLPNMPKVDLKASNNLVEIRTCADSATALAQLLKYYVSDGDLGVKVTNNENKDDDDSGTRKKDKSQSSTSPQTGCVDPAEGTLLSDSTTERLHDMMEDAMKEISSLAQQTAEDVESKSEDVEVFYFPDEGTQQSFTVDWGENNLNQEHDFCVLEHEAGEGVKGEIGRPIIRLLTEQPIRIVDNHFSMCAGRTDSLLSPKYYPTPVSKYTLTDMTLVWHMYGGSDFCQPKKNVNFEQ</sequence>
<evidence type="ECO:0000256" key="8">
    <source>
        <dbReference type="ARBA" id="ARBA00023055"/>
    </source>
</evidence>
<keyword evidence="7" id="KW-0072">Autophagy</keyword>
<dbReference type="STRING" id="13249.T1I444"/>
<evidence type="ECO:0000256" key="7">
    <source>
        <dbReference type="ARBA" id="ARBA00023006"/>
    </source>
</evidence>
<keyword evidence="5" id="KW-0813">Transport</keyword>
<dbReference type="GO" id="GO:0043495">
    <property type="term" value="F:protein-membrane adaptor activity"/>
    <property type="evidence" value="ECO:0007669"/>
    <property type="project" value="TreeGrafter"/>
</dbReference>
<evidence type="ECO:0000313" key="14">
    <source>
        <dbReference type="Proteomes" id="UP000015103"/>
    </source>
</evidence>
<dbReference type="GO" id="GO:0000422">
    <property type="term" value="P:autophagy of mitochondrion"/>
    <property type="evidence" value="ECO:0007669"/>
    <property type="project" value="TreeGrafter"/>
</dbReference>
<evidence type="ECO:0000256" key="4">
    <source>
        <dbReference type="ARBA" id="ARBA00018070"/>
    </source>
</evidence>
<dbReference type="GO" id="GO:0006869">
    <property type="term" value="P:lipid transport"/>
    <property type="evidence" value="ECO:0007669"/>
    <property type="project" value="UniProtKB-KW"/>
</dbReference>
<organism evidence="13 14">
    <name type="scientific">Rhodnius prolixus</name>
    <name type="common">Triatomid bug</name>
    <dbReference type="NCBI Taxonomy" id="13249"/>
    <lineage>
        <taxon>Eukaryota</taxon>
        <taxon>Metazoa</taxon>
        <taxon>Ecdysozoa</taxon>
        <taxon>Arthropoda</taxon>
        <taxon>Hexapoda</taxon>
        <taxon>Insecta</taxon>
        <taxon>Pterygota</taxon>
        <taxon>Neoptera</taxon>
        <taxon>Paraneoptera</taxon>
        <taxon>Hemiptera</taxon>
        <taxon>Heteroptera</taxon>
        <taxon>Panheteroptera</taxon>
        <taxon>Cimicomorpha</taxon>
        <taxon>Reduviidae</taxon>
        <taxon>Triatominae</taxon>
        <taxon>Rhodnius</taxon>
    </lineage>
</organism>
<keyword evidence="14" id="KW-1185">Reference proteome</keyword>
<accession>T1I444</accession>
<dbReference type="GO" id="GO:0034727">
    <property type="term" value="P:piecemeal microautophagy of the nucleus"/>
    <property type="evidence" value="ECO:0007669"/>
    <property type="project" value="TreeGrafter"/>
</dbReference>
<dbReference type="GO" id="GO:0005789">
    <property type="term" value="C:endoplasmic reticulum membrane"/>
    <property type="evidence" value="ECO:0007669"/>
    <property type="project" value="UniProtKB-SubCell"/>
</dbReference>
<comment type="subcellular location">
    <subcellularLocation>
        <location evidence="1">Endoplasmic reticulum membrane</location>
        <topology evidence="1">Peripheral membrane protein</topology>
    </subcellularLocation>
    <subcellularLocation>
        <location evidence="2">Preautophagosomal structure membrane</location>
        <topology evidence="2">Peripheral membrane protein</topology>
    </subcellularLocation>
</comment>
<dbReference type="GO" id="GO:0061723">
    <property type="term" value="P:glycophagy"/>
    <property type="evidence" value="ECO:0007669"/>
    <property type="project" value="TreeGrafter"/>
</dbReference>
<dbReference type="GO" id="GO:0032266">
    <property type="term" value="F:phosphatidylinositol-3-phosphate binding"/>
    <property type="evidence" value="ECO:0007669"/>
    <property type="project" value="TreeGrafter"/>
</dbReference>
<dbReference type="GO" id="GO:0061709">
    <property type="term" value="P:reticulophagy"/>
    <property type="evidence" value="ECO:0007669"/>
    <property type="project" value="TreeGrafter"/>
</dbReference>
<evidence type="ECO:0000256" key="11">
    <source>
        <dbReference type="ARBA" id="ARBA00024615"/>
    </source>
</evidence>
<comment type="catalytic activity">
    <reaction evidence="11">
        <text>a 1,2-diacyl-sn-glycero-3-phosphoethanolamine(in) = a 1,2-diacyl-sn-glycero-3-phosphoethanolamine(out)</text>
        <dbReference type="Rhea" id="RHEA:38895"/>
        <dbReference type="ChEBI" id="CHEBI:64612"/>
    </reaction>
</comment>
<keyword evidence="6" id="KW-0256">Endoplasmic reticulum</keyword>
<reference evidence="13" key="1">
    <citation type="submission" date="2015-05" db="UniProtKB">
        <authorList>
            <consortium name="EnsemblMetazoa"/>
        </authorList>
    </citation>
    <scope>IDENTIFICATION</scope>
</reference>
<dbReference type="GO" id="GO:0061908">
    <property type="term" value="C:phagophore"/>
    <property type="evidence" value="ECO:0007669"/>
    <property type="project" value="TreeGrafter"/>
</dbReference>
<dbReference type="AlphaFoldDB" id="T1I444"/>
<evidence type="ECO:0000256" key="5">
    <source>
        <dbReference type="ARBA" id="ARBA00022448"/>
    </source>
</evidence>
<name>T1I444_RHOPR</name>
<dbReference type="InterPro" id="IPR026849">
    <property type="entry name" value="ATG2"/>
</dbReference>
<evidence type="ECO:0000313" key="13">
    <source>
        <dbReference type="EnsemblMetazoa" id="RPRC011063-PA"/>
    </source>
</evidence>
<keyword evidence="9" id="KW-0472">Membrane</keyword>
<dbReference type="VEuPathDB" id="VectorBase:RPRC011063"/>
<evidence type="ECO:0000256" key="10">
    <source>
        <dbReference type="ARBA" id="ARBA00024479"/>
    </source>
</evidence>
<feature type="region of interest" description="Disordered" evidence="12">
    <location>
        <begin position="184"/>
        <end position="224"/>
    </location>
</feature>
<dbReference type="HOGENOM" id="CLU_615844_0_0_1"/>
<dbReference type="EnsemblMetazoa" id="RPRC011063-RA">
    <property type="protein sequence ID" value="RPRC011063-PA"/>
    <property type="gene ID" value="RPRC011063"/>
</dbReference>
<comment type="catalytic activity">
    <reaction evidence="10">
        <text>a 1,2-diacyl-sn-glycero-3-phospho-L-serine(in) = a 1,2-diacyl-sn-glycero-3-phospho-L-serine(out)</text>
        <dbReference type="Rhea" id="RHEA:38663"/>
        <dbReference type="ChEBI" id="CHEBI:57262"/>
    </reaction>
</comment>
<dbReference type="InParanoid" id="T1I444"/>
<keyword evidence="8" id="KW-0445">Lipid transport</keyword>
<dbReference type="PANTHER" id="PTHR13190:SF1">
    <property type="entry name" value="AUTOPHAGY-RELATED 2, ISOFORM A"/>
    <property type="match status" value="1"/>
</dbReference>
<evidence type="ECO:0000256" key="1">
    <source>
        <dbReference type="ARBA" id="ARBA00004406"/>
    </source>
</evidence>
<protein>
    <recommendedName>
        <fullName evidence="4">Autophagy-related protein 2</fullName>
    </recommendedName>
</protein>
<dbReference type="eggNOG" id="KOG2993">
    <property type="taxonomic scope" value="Eukaryota"/>
</dbReference>
<evidence type="ECO:0000256" key="3">
    <source>
        <dbReference type="ARBA" id="ARBA00009714"/>
    </source>
</evidence>